<name>A0A942SYM1_9BACI</name>
<keyword evidence="6" id="KW-1003">Cell membrane</keyword>
<feature type="transmembrane region" description="Helical" evidence="6">
    <location>
        <begin position="76"/>
        <end position="97"/>
    </location>
</feature>
<keyword evidence="5 6" id="KW-0472">Membrane</keyword>
<keyword evidence="3 6" id="KW-0812">Transmembrane</keyword>
<dbReference type="InterPro" id="IPR051598">
    <property type="entry name" value="TSUP/Inactive_protease-like"/>
</dbReference>
<feature type="transmembrane region" description="Helical" evidence="6">
    <location>
        <begin position="51"/>
        <end position="70"/>
    </location>
</feature>
<comment type="subcellular location">
    <subcellularLocation>
        <location evidence="6">Cell membrane</location>
        <topology evidence="6">Multi-pass membrane protein</topology>
    </subcellularLocation>
    <subcellularLocation>
        <location evidence="1">Membrane</location>
        <topology evidence="1">Multi-pass membrane protein</topology>
    </subcellularLocation>
</comment>
<reference evidence="7" key="1">
    <citation type="submission" date="2021-05" db="EMBL/GenBank/DDBJ databases">
        <title>Novel Bacillus species.</title>
        <authorList>
            <person name="Liu G."/>
        </authorList>
    </citation>
    <scope>NUCLEOTIDE SEQUENCE</scope>
    <source>
        <strain evidence="7">FJAT-50051</strain>
    </source>
</reference>
<evidence type="ECO:0000256" key="6">
    <source>
        <dbReference type="RuleBase" id="RU363041"/>
    </source>
</evidence>
<protein>
    <recommendedName>
        <fullName evidence="6">Probable membrane transporter protein</fullName>
    </recommendedName>
</protein>
<comment type="similarity">
    <text evidence="2 6">Belongs to the 4-toluene sulfonate uptake permease (TSUP) (TC 2.A.102) family.</text>
</comment>
<gene>
    <name evidence="7" type="ORF">KHB02_12010</name>
</gene>
<evidence type="ECO:0000256" key="5">
    <source>
        <dbReference type="ARBA" id="ARBA00023136"/>
    </source>
</evidence>
<dbReference type="Pfam" id="PF01925">
    <property type="entry name" value="TauE"/>
    <property type="match status" value="2"/>
</dbReference>
<dbReference type="PANTHER" id="PTHR43701">
    <property type="entry name" value="MEMBRANE TRANSPORTER PROTEIN MJ0441-RELATED"/>
    <property type="match status" value="1"/>
</dbReference>
<dbReference type="PANTHER" id="PTHR43701:SF2">
    <property type="entry name" value="MEMBRANE TRANSPORTER PROTEIN YJNA-RELATED"/>
    <property type="match status" value="1"/>
</dbReference>
<feature type="transmembrane region" description="Helical" evidence="6">
    <location>
        <begin position="233"/>
        <end position="251"/>
    </location>
</feature>
<feature type="transmembrane region" description="Helical" evidence="6">
    <location>
        <begin position="104"/>
        <end position="126"/>
    </location>
</feature>
<accession>A0A942SYM1</accession>
<evidence type="ECO:0000256" key="4">
    <source>
        <dbReference type="ARBA" id="ARBA00022989"/>
    </source>
</evidence>
<organism evidence="7">
    <name type="scientific">Neobacillus citreus</name>
    <dbReference type="NCBI Taxonomy" id="2833578"/>
    <lineage>
        <taxon>Bacteria</taxon>
        <taxon>Bacillati</taxon>
        <taxon>Bacillota</taxon>
        <taxon>Bacilli</taxon>
        <taxon>Bacillales</taxon>
        <taxon>Bacillaceae</taxon>
        <taxon>Neobacillus</taxon>
    </lineage>
</organism>
<evidence type="ECO:0000256" key="2">
    <source>
        <dbReference type="ARBA" id="ARBA00009142"/>
    </source>
</evidence>
<dbReference type="AlphaFoldDB" id="A0A942SYM1"/>
<comment type="caution">
    <text evidence="7">The sequence shown here is derived from an EMBL/GenBank/DDBJ whole genome shotgun (WGS) entry which is preliminary data.</text>
</comment>
<evidence type="ECO:0000256" key="3">
    <source>
        <dbReference type="ARBA" id="ARBA00022692"/>
    </source>
</evidence>
<evidence type="ECO:0000256" key="1">
    <source>
        <dbReference type="ARBA" id="ARBA00004141"/>
    </source>
</evidence>
<keyword evidence="4 6" id="KW-1133">Transmembrane helix</keyword>
<sequence length="268" mass="26963">MMEERGGRVIALVGIGVVAGVLSGLFGVGGGVVVVPALMAVLGMDQRRASATSLVAIAPAAVVGAVTYAVQGEVHWLAALTLAVGSVIGAPLGARLLRTIPLRTLPWIFTGFIAVVLVSLFTTVPTRGGEVHFGVVEALVLLLLGLLSGVLSGLVGVGGGVVIVPGLEVALGAGDLLAKGTSLLTMVPTSVSGTVANLRRRAVDLRVGLTVGVTAAVCSPVGALVARLLDPRVGTWLFAAFLVVVAVIVLLRGRTTRPRPVATDGEVA</sequence>
<dbReference type="EMBL" id="JAGYPE010000002">
    <property type="protein sequence ID" value="MBS4182111.1"/>
    <property type="molecule type" value="Genomic_DNA"/>
</dbReference>
<feature type="transmembrane region" description="Helical" evidence="6">
    <location>
        <begin position="138"/>
        <end position="164"/>
    </location>
</feature>
<feature type="transmembrane region" description="Helical" evidence="6">
    <location>
        <begin position="207"/>
        <end position="227"/>
    </location>
</feature>
<evidence type="ECO:0000313" key="7">
    <source>
        <dbReference type="EMBL" id="MBS4182111.1"/>
    </source>
</evidence>
<dbReference type="GO" id="GO:0005886">
    <property type="term" value="C:plasma membrane"/>
    <property type="evidence" value="ECO:0007669"/>
    <property type="project" value="UniProtKB-SubCell"/>
</dbReference>
<feature type="transmembrane region" description="Helical" evidence="6">
    <location>
        <begin position="12"/>
        <end position="39"/>
    </location>
</feature>
<proteinExistence type="inferred from homology"/>
<dbReference type="InterPro" id="IPR002781">
    <property type="entry name" value="TM_pro_TauE-like"/>
</dbReference>